<dbReference type="GO" id="GO:0036503">
    <property type="term" value="P:ERAD pathway"/>
    <property type="evidence" value="ECO:0007669"/>
    <property type="project" value="TreeGrafter"/>
</dbReference>
<dbReference type="VEuPathDB" id="VectorBase:LDEU000352"/>
<feature type="domain" description="J" evidence="6">
    <location>
        <begin position="15"/>
        <end position="79"/>
    </location>
</feature>
<keyword evidence="8" id="KW-1185">Reference proteome</keyword>
<evidence type="ECO:0000313" key="8">
    <source>
        <dbReference type="Proteomes" id="UP000288716"/>
    </source>
</evidence>
<keyword evidence="1" id="KW-0143">Chaperone</keyword>
<proteinExistence type="predicted"/>
<dbReference type="InterPro" id="IPR036869">
    <property type="entry name" value="J_dom_sf"/>
</dbReference>
<dbReference type="PROSITE" id="PS00636">
    <property type="entry name" value="DNAJ_1"/>
    <property type="match status" value="1"/>
</dbReference>
<dbReference type="GO" id="GO:0051087">
    <property type="term" value="F:protein-folding chaperone binding"/>
    <property type="evidence" value="ECO:0007669"/>
    <property type="project" value="TreeGrafter"/>
</dbReference>
<dbReference type="Proteomes" id="UP000288716">
    <property type="component" value="Unassembled WGS sequence"/>
</dbReference>
<organism evidence="7 8">
    <name type="scientific">Leptotrombidium deliense</name>
    <dbReference type="NCBI Taxonomy" id="299467"/>
    <lineage>
        <taxon>Eukaryota</taxon>
        <taxon>Metazoa</taxon>
        <taxon>Ecdysozoa</taxon>
        <taxon>Arthropoda</taxon>
        <taxon>Chelicerata</taxon>
        <taxon>Arachnida</taxon>
        <taxon>Acari</taxon>
        <taxon>Acariformes</taxon>
        <taxon>Trombidiformes</taxon>
        <taxon>Prostigmata</taxon>
        <taxon>Anystina</taxon>
        <taxon>Parasitengona</taxon>
        <taxon>Trombiculoidea</taxon>
        <taxon>Trombiculidae</taxon>
        <taxon>Leptotrombidium</taxon>
    </lineage>
</organism>
<evidence type="ECO:0000256" key="5">
    <source>
        <dbReference type="ARBA" id="ARBA00046365"/>
    </source>
</evidence>
<accession>A0A443SVZ2</accession>
<protein>
    <recommendedName>
        <fullName evidence="2">DnaJ homolog subfamily B member 9</fullName>
    </recommendedName>
    <alternativeName>
        <fullName evidence="3">Endoplasmic reticulum DNA J domain-containing protein 4</fullName>
    </alternativeName>
</protein>
<dbReference type="GO" id="GO:0051787">
    <property type="term" value="F:misfolded protein binding"/>
    <property type="evidence" value="ECO:0007669"/>
    <property type="project" value="TreeGrafter"/>
</dbReference>
<comment type="caution">
    <text evidence="7">The sequence shown here is derived from an EMBL/GenBank/DDBJ whole genome shotgun (WGS) entry which is preliminary data.</text>
</comment>
<dbReference type="STRING" id="299467.A0A443SVZ2"/>
<dbReference type="EMBL" id="NCKV01000088">
    <property type="protein sequence ID" value="RWS31686.1"/>
    <property type="molecule type" value="Genomic_DNA"/>
</dbReference>
<dbReference type="InterPro" id="IPR001623">
    <property type="entry name" value="DnaJ_domain"/>
</dbReference>
<name>A0A443SVZ2_9ACAR</name>
<evidence type="ECO:0000256" key="1">
    <source>
        <dbReference type="ARBA" id="ARBA00023186"/>
    </source>
</evidence>
<dbReference type="SUPFAM" id="SSF46565">
    <property type="entry name" value="Chaperone J-domain"/>
    <property type="match status" value="1"/>
</dbReference>
<dbReference type="InterPro" id="IPR018253">
    <property type="entry name" value="DnaJ_domain_CS"/>
</dbReference>
<dbReference type="GO" id="GO:0005783">
    <property type="term" value="C:endoplasmic reticulum"/>
    <property type="evidence" value="ECO:0007669"/>
    <property type="project" value="TreeGrafter"/>
</dbReference>
<dbReference type="CDD" id="cd06257">
    <property type="entry name" value="DnaJ"/>
    <property type="match status" value="1"/>
</dbReference>
<dbReference type="Gene3D" id="1.10.287.110">
    <property type="entry name" value="DnaJ domain"/>
    <property type="match status" value="1"/>
</dbReference>
<evidence type="ECO:0000259" key="6">
    <source>
        <dbReference type="PROSITE" id="PS50076"/>
    </source>
</evidence>
<evidence type="ECO:0000256" key="2">
    <source>
        <dbReference type="ARBA" id="ARBA00040158"/>
    </source>
</evidence>
<sequence>MCAFLWEPSMAAKKDYYELLGVKKDANERQIKKAFRNLALKYHPDKNKAKGAEDKFREIAEAYEVLSDPEKRKQYDQFGHVPQGESGGGHGQPFDFEQFFRGFDDAFDSRFHGHQHRHHYGAFNFDDLFSDMDANEFSFFGSHHRQRHHHGFFDDDDDYGFGSGDSFFGGLGSWGNSFGSLFGGGRAESHSYRRGGCRTVTRREGGMVMTMTECS</sequence>
<dbReference type="Pfam" id="PF00226">
    <property type="entry name" value="DnaJ"/>
    <property type="match status" value="1"/>
</dbReference>
<dbReference type="PANTHER" id="PTHR44360:SF1">
    <property type="entry name" value="DNAJ HOMOLOG SUBFAMILY B MEMBER 9"/>
    <property type="match status" value="1"/>
</dbReference>
<gene>
    <name evidence="7" type="ORF">B4U80_08196</name>
</gene>
<dbReference type="PRINTS" id="PR00625">
    <property type="entry name" value="JDOMAIN"/>
</dbReference>
<dbReference type="AlphaFoldDB" id="A0A443SVZ2"/>
<reference evidence="7 8" key="1">
    <citation type="journal article" date="2018" name="Gigascience">
        <title>Genomes of trombidid mites reveal novel predicted allergens and laterally-transferred genes associated with secondary metabolism.</title>
        <authorList>
            <person name="Dong X."/>
            <person name="Chaisiri K."/>
            <person name="Xia D."/>
            <person name="Armstrong S.D."/>
            <person name="Fang Y."/>
            <person name="Donnelly M.J."/>
            <person name="Kadowaki T."/>
            <person name="McGarry J.W."/>
            <person name="Darby A.C."/>
            <person name="Makepeace B.L."/>
        </authorList>
    </citation>
    <scope>NUCLEOTIDE SEQUENCE [LARGE SCALE GENOMIC DNA]</scope>
    <source>
        <strain evidence="7">UoL-UT</strain>
    </source>
</reference>
<evidence type="ECO:0000313" key="7">
    <source>
        <dbReference type="EMBL" id="RWS31686.1"/>
    </source>
</evidence>
<dbReference type="InterPro" id="IPR051948">
    <property type="entry name" value="Hsp70_co-chaperone_J-domain"/>
</dbReference>
<dbReference type="PANTHER" id="PTHR44360">
    <property type="entry name" value="DNAJ HOMOLOG SUBFAMILY B MEMBER 9"/>
    <property type="match status" value="1"/>
</dbReference>
<comment type="subunit">
    <text evidence="5">Interacts with HSPA5/BiP; interaction is direct. Interacts with ERN1/IRE1 (via the luminal region). Interacts with DERL1.</text>
</comment>
<dbReference type="OrthoDB" id="552049at2759"/>
<dbReference type="SMART" id="SM00271">
    <property type="entry name" value="DnaJ"/>
    <property type="match status" value="1"/>
</dbReference>
<evidence type="ECO:0000256" key="3">
    <source>
        <dbReference type="ARBA" id="ARBA00041533"/>
    </source>
</evidence>
<dbReference type="PROSITE" id="PS50076">
    <property type="entry name" value="DNAJ_2"/>
    <property type="match status" value="1"/>
</dbReference>
<comment type="function">
    <text evidence="4">Co-chaperone for Hsp70 protein HSPA5/BiP that acts as a key repressor of the ERN1/IRE1-mediated unfolded protein response (UPR). J domain-containing co-chaperones stimulate the ATPase activity of Hsp70 proteins and are required for efficient substrate recognition by Hsp70 proteins. In the unstressed endoplasmic reticulum, interacts with the luminal region of ERN1/IRE1 and selectively recruits HSPA5/BiP: HSPA5/BiP disrupts the dimerization of the active ERN1/IRE1 luminal region, thereby inactivating ERN1/IRE1. Also involved in endoplasmic reticulum-associated degradation (ERAD) of misfolded proteins. Required for survival of B-cell progenitors and normal antibody production.</text>
</comment>
<evidence type="ECO:0000256" key="4">
    <source>
        <dbReference type="ARBA" id="ARBA00045428"/>
    </source>
</evidence>